<accession>A0AAD8M6G3</accession>
<evidence type="ECO:0000313" key="1">
    <source>
        <dbReference type="EMBL" id="KAK1363930.1"/>
    </source>
</evidence>
<gene>
    <name evidence="1" type="ORF">POM88_039491</name>
</gene>
<reference evidence="1" key="1">
    <citation type="submission" date="2023-02" db="EMBL/GenBank/DDBJ databases">
        <title>Genome of toxic invasive species Heracleum sosnowskyi carries increased number of genes despite the absence of recent whole-genome duplications.</title>
        <authorList>
            <person name="Schelkunov M."/>
            <person name="Shtratnikova V."/>
            <person name="Makarenko M."/>
            <person name="Klepikova A."/>
            <person name="Omelchenko D."/>
            <person name="Novikova G."/>
            <person name="Obukhova E."/>
            <person name="Bogdanov V."/>
            <person name="Penin A."/>
            <person name="Logacheva M."/>
        </authorList>
    </citation>
    <scope>NUCLEOTIDE SEQUENCE</scope>
    <source>
        <strain evidence="1">Hsosn_3</strain>
        <tissue evidence="1">Leaf</tissue>
    </source>
</reference>
<name>A0AAD8M6G3_9APIA</name>
<sequence length="128" mass="14996">MRFINLHDGNKPCQPTFTQTRSNLSSTHLDVPRLFSNVKEWPSIAKSDRPLSARASRNPFISQLGRRRCPFFSLDLRMSLKSPYLTIKTESLSPQANITRINQQWQFRYFTQYGGHIFTLRKLCLQTF</sequence>
<protein>
    <submittedName>
        <fullName evidence="1">Uncharacterized protein</fullName>
    </submittedName>
</protein>
<keyword evidence="2" id="KW-1185">Reference proteome</keyword>
<dbReference type="Proteomes" id="UP001237642">
    <property type="component" value="Unassembled WGS sequence"/>
</dbReference>
<comment type="caution">
    <text evidence="1">The sequence shown here is derived from an EMBL/GenBank/DDBJ whole genome shotgun (WGS) entry which is preliminary data.</text>
</comment>
<dbReference type="EMBL" id="JAUIZM010000009">
    <property type="protein sequence ID" value="KAK1363930.1"/>
    <property type="molecule type" value="Genomic_DNA"/>
</dbReference>
<dbReference type="AlphaFoldDB" id="A0AAD8M6G3"/>
<reference evidence="1" key="2">
    <citation type="submission" date="2023-05" db="EMBL/GenBank/DDBJ databases">
        <authorList>
            <person name="Schelkunov M.I."/>
        </authorList>
    </citation>
    <scope>NUCLEOTIDE SEQUENCE</scope>
    <source>
        <strain evidence="1">Hsosn_3</strain>
        <tissue evidence="1">Leaf</tissue>
    </source>
</reference>
<evidence type="ECO:0000313" key="2">
    <source>
        <dbReference type="Proteomes" id="UP001237642"/>
    </source>
</evidence>
<proteinExistence type="predicted"/>
<organism evidence="1 2">
    <name type="scientific">Heracleum sosnowskyi</name>
    <dbReference type="NCBI Taxonomy" id="360622"/>
    <lineage>
        <taxon>Eukaryota</taxon>
        <taxon>Viridiplantae</taxon>
        <taxon>Streptophyta</taxon>
        <taxon>Embryophyta</taxon>
        <taxon>Tracheophyta</taxon>
        <taxon>Spermatophyta</taxon>
        <taxon>Magnoliopsida</taxon>
        <taxon>eudicotyledons</taxon>
        <taxon>Gunneridae</taxon>
        <taxon>Pentapetalae</taxon>
        <taxon>asterids</taxon>
        <taxon>campanulids</taxon>
        <taxon>Apiales</taxon>
        <taxon>Apiaceae</taxon>
        <taxon>Apioideae</taxon>
        <taxon>apioid superclade</taxon>
        <taxon>Tordylieae</taxon>
        <taxon>Tordyliinae</taxon>
        <taxon>Heracleum</taxon>
    </lineage>
</organism>